<evidence type="ECO:0000313" key="5">
    <source>
        <dbReference type="EMBL" id="AHX04209.1"/>
    </source>
</evidence>
<dbReference type="Pfam" id="PF12796">
    <property type="entry name" value="Ank_2"/>
    <property type="match status" value="3"/>
</dbReference>
<dbReference type="HOGENOM" id="CLU_313696_0_0_5"/>
<dbReference type="OrthoDB" id="7163277at2"/>
<gene>
    <name evidence="5" type="ORF">EHF_0766</name>
</gene>
<keyword evidence="6" id="KW-1185">Reference proteome</keyword>
<accession>X5H060</accession>
<dbReference type="Proteomes" id="UP000023762">
    <property type="component" value="Chromosome"/>
</dbReference>
<dbReference type="AlphaFoldDB" id="X5H060"/>
<dbReference type="PROSITE" id="PS50297">
    <property type="entry name" value="ANK_REP_REGION"/>
    <property type="match status" value="2"/>
</dbReference>
<feature type="transmembrane region" description="Helical" evidence="4">
    <location>
        <begin position="699"/>
        <end position="723"/>
    </location>
</feature>
<keyword evidence="2 3" id="KW-0040">ANK repeat</keyword>
<dbReference type="RefSeq" id="WP_044195261.1">
    <property type="nucleotide sequence ID" value="NZ_CP007474.1"/>
</dbReference>
<evidence type="ECO:0000256" key="4">
    <source>
        <dbReference type="SAM" id="Phobius"/>
    </source>
</evidence>
<organism evidence="5 6">
    <name type="scientific">Ehrlichia japonica</name>
    <dbReference type="NCBI Taxonomy" id="391036"/>
    <lineage>
        <taxon>Bacteria</taxon>
        <taxon>Pseudomonadati</taxon>
        <taxon>Pseudomonadota</taxon>
        <taxon>Alphaproteobacteria</taxon>
        <taxon>Rickettsiales</taxon>
        <taxon>Anaplasmataceae</taxon>
        <taxon>Ehrlichia</taxon>
    </lineage>
</organism>
<sequence length="868" mass="96326">MLNGNVQHYKDNGAVSGGVQQCSDNIVLLSKEENEQLSKLKTQGIPPIQVVNLNKLLADALADGDFKVFFRGLLSLLKSRKKAKVKRNCQFIIYQNGAGYCIVVDSVQSVRTLEARVSGGYLYVCDLGSLGLIFPGNSPEREEFLSLIFSSTFNQEKSVITKVALTYSSRNGVEYSPVDFNKGSLQYALEHRDLSAIRIICSSLSKFKKCSGELKKVAESALLKVIEQQESVTDDLLECINCLLDFKADDLDPEDDKSLQLQLEKFVYCIRNDRRLLNRICKASYENIIKVICHVELGKLDKTLDHNDSHLLKEYHEHILGRSYGPDSDSILSVLVQSDSVELLKILFEKYKLDANSVNSYGYTALHFAAAYNAKKCVRFLLSKSNVVLSSAKSGLTPLHLAAGSNSFSVLKLLVKHNADAVNQQDYMGRNIMHHAAMGGYVDNLLLCIDIGMDVNTQATTYNRNGEIDELRNSARSCTPLHFAIESGKLEVVSCLLSCKHIDLSIENSEGCTPITTVDHNGNNLIHQAVSVGSVGVLLKALQLGWQEVILEKNSEGKTPFDIAIASNDIACSAVLFPYLCNQFRYERNRLKKIFEVVDSHGNTFLHQAVAACKANLVKKILSYDLNIMSVNADGETPLDIAIRGSSVEMVELLIADDRQGLFSRKGSSYVMKLMNKNLLTKEIYKKIKRKSLRKERCCYVKLTISLMLTFVLITCVVVLYIIEFQDNLCNIFGTIAKAGYSNILIIGVAALILSIIWVSCGIIGRLWIKLIARNELLHMEVSNTCSSNTLGGVESVSSGSSEYKHINTYMNGEQTTSESSTECESEAQMFPSSLRSEKYKALKSKRLTSVSLLDVSNEMNLTSVSLR</sequence>
<dbReference type="PANTHER" id="PTHR24198">
    <property type="entry name" value="ANKYRIN REPEAT AND PROTEIN KINASE DOMAIN-CONTAINING PROTEIN"/>
    <property type="match status" value="1"/>
</dbReference>
<dbReference type="InterPro" id="IPR036770">
    <property type="entry name" value="Ankyrin_rpt-contain_sf"/>
</dbReference>
<proteinExistence type="predicted"/>
<keyword evidence="4" id="KW-1133">Transmembrane helix</keyword>
<feature type="transmembrane region" description="Helical" evidence="4">
    <location>
        <begin position="743"/>
        <end position="769"/>
    </location>
</feature>
<evidence type="ECO:0000256" key="2">
    <source>
        <dbReference type="ARBA" id="ARBA00023043"/>
    </source>
</evidence>
<feature type="repeat" description="ANK" evidence="3">
    <location>
        <begin position="394"/>
        <end position="426"/>
    </location>
</feature>
<keyword evidence="4" id="KW-0812">Transmembrane</keyword>
<dbReference type="Pfam" id="PF00023">
    <property type="entry name" value="Ank"/>
    <property type="match status" value="1"/>
</dbReference>
<protein>
    <submittedName>
        <fullName evidence="5">Ankyrin repeat family protein</fullName>
    </submittedName>
</protein>
<evidence type="ECO:0000256" key="3">
    <source>
        <dbReference type="PROSITE-ProRule" id="PRU00023"/>
    </source>
</evidence>
<dbReference type="STRING" id="391036.EHF_0766"/>
<dbReference type="EMBL" id="CP007474">
    <property type="protein sequence ID" value="AHX04209.1"/>
    <property type="molecule type" value="Genomic_DNA"/>
</dbReference>
<dbReference type="InterPro" id="IPR002110">
    <property type="entry name" value="Ankyrin_rpt"/>
</dbReference>
<dbReference type="Gene3D" id="1.25.40.20">
    <property type="entry name" value="Ankyrin repeat-containing domain"/>
    <property type="match status" value="3"/>
</dbReference>
<dbReference type="eggNOG" id="COG0666">
    <property type="taxonomic scope" value="Bacteria"/>
</dbReference>
<dbReference type="PANTHER" id="PTHR24198:SF165">
    <property type="entry name" value="ANKYRIN REPEAT-CONTAINING PROTEIN-RELATED"/>
    <property type="match status" value="1"/>
</dbReference>
<reference evidence="5 6" key="1">
    <citation type="submission" date="2014-03" db="EMBL/GenBank/DDBJ databases">
        <title>Sequencing and Comparison of Genomes and Transcriptome Profiles of Human Ehrlichiosis Agents.</title>
        <authorList>
            <person name="Lin M."/>
            <person name="Daugherty S.C."/>
            <person name="Nagaraj S."/>
            <person name="Cheng Z."/>
            <person name="Xiong Q."/>
            <person name="Lin F.-Y."/>
            <person name="Sengamalay N."/>
            <person name="Ott S."/>
            <person name="Godinez A."/>
            <person name="Tallon L.J."/>
            <person name="Sadzewicz L."/>
            <person name="Fraser C.M."/>
            <person name="Dunning Hotopp J.C."/>
            <person name="Rikihisa Y."/>
        </authorList>
    </citation>
    <scope>NUCLEOTIDE SEQUENCE [LARGE SCALE GENOMIC DNA]</scope>
    <source>
        <strain evidence="5 6">HF</strain>
    </source>
</reference>
<evidence type="ECO:0000256" key="1">
    <source>
        <dbReference type="ARBA" id="ARBA00022737"/>
    </source>
</evidence>
<dbReference type="KEGG" id="ehh:EHF_0766"/>
<keyword evidence="1" id="KW-0677">Repeat</keyword>
<feature type="repeat" description="ANK" evidence="3">
    <location>
        <begin position="634"/>
        <end position="655"/>
    </location>
</feature>
<dbReference type="SMART" id="SM00248">
    <property type="entry name" value="ANK"/>
    <property type="match status" value="9"/>
</dbReference>
<keyword evidence="4" id="KW-0472">Membrane</keyword>
<dbReference type="SUPFAM" id="SSF48403">
    <property type="entry name" value="Ankyrin repeat"/>
    <property type="match status" value="1"/>
</dbReference>
<evidence type="ECO:0000313" key="6">
    <source>
        <dbReference type="Proteomes" id="UP000023762"/>
    </source>
</evidence>
<name>X5H060_9RICK</name>
<dbReference type="PROSITE" id="PS50088">
    <property type="entry name" value="ANK_REPEAT"/>
    <property type="match status" value="2"/>
</dbReference>